<dbReference type="SUPFAM" id="SSF56281">
    <property type="entry name" value="Metallo-hydrolase/oxidoreductase"/>
    <property type="match status" value="1"/>
</dbReference>
<keyword evidence="3" id="KW-0378">Hydrolase</keyword>
<keyword evidence="2" id="KW-0479">Metal-binding</keyword>
<dbReference type="GO" id="GO:0016787">
    <property type="term" value="F:hydrolase activity"/>
    <property type="evidence" value="ECO:0007669"/>
    <property type="project" value="UniProtKB-KW"/>
</dbReference>
<dbReference type="InterPro" id="IPR036866">
    <property type="entry name" value="RibonucZ/Hydroxyglut_hydro"/>
</dbReference>
<organism evidence="6 7">
    <name type="scientific">Candidatus Zymogenus saltonus</name>
    <dbReference type="NCBI Taxonomy" id="2844893"/>
    <lineage>
        <taxon>Bacteria</taxon>
        <taxon>Deltaproteobacteria</taxon>
        <taxon>Candidatus Zymogenia</taxon>
        <taxon>Candidatus Zymogeniales</taxon>
        <taxon>Candidatus Zymogenaceae</taxon>
        <taxon>Candidatus Zymogenus</taxon>
    </lineage>
</organism>
<dbReference type="SMART" id="SM00849">
    <property type="entry name" value="Lactamase_B"/>
    <property type="match status" value="1"/>
</dbReference>
<evidence type="ECO:0000256" key="2">
    <source>
        <dbReference type="ARBA" id="ARBA00022723"/>
    </source>
</evidence>
<dbReference type="InterPro" id="IPR001279">
    <property type="entry name" value="Metallo-B-lactamas"/>
</dbReference>
<gene>
    <name evidence="6" type="ORF">JW984_13100</name>
</gene>
<dbReference type="EMBL" id="JAFGIX010000066">
    <property type="protein sequence ID" value="MBN1574127.1"/>
    <property type="molecule type" value="Genomic_DNA"/>
</dbReference>
<dbReference type="Gene3D" id="3.60.15.10">
    <property type="entry name" value="Ribonuclease Z/Hydroxyacylglutathione hydrolase-like"/>
    <property type="match status" value="1"/>
</dbReference>
<dbReference type="Pfam" id="PF00753">
    <property type="entry name" value="Lactamase_B"/>
    <property type="match status" value="1"/>
</dbReference>
<protein>
    <submittedName>
        <fullName evidence="6">MBL fold metallo-hydrolase</fullName>
    </submittedName>
</protein>
<keyword evidence="4" id="KW-0862">Zinc</keyword>
<name>A0A9D8PRD0_9DELT</name>
<dbReference type="InterPro" id="IPR051453">
    <property type="entry name" value="MBL_Glyoxalase_II"/>
</dbReference>
<dbReference type="PANTHER" id="PTHR46233">
    <property type="entry name" value="HYDROXYACYLGLUTATHIONE HYDROLASE GLOC"/>
    <property type="match status" value="1"/>
</dbReference>
<comment type="caution">
    <text evidence="6">The sequence shown here is derived from an EMBL/GenBank/DDBJ whole genome shotgun (WGS) entry which is preliminary data.</text>
</comment>
<accession>A0A9D8PRD0</accession>
<dbReference type="CDD" id="cd06262">
    <property type="entry name" value="metallo-hydrolase-like_MBL-fold"/>
    <property type="match status" value="1"/>
</dbReference>
<reference evidence="6" key="2">
    <citation type="submission" date="2021-01" db="EMBL/GenBank/DDBJ databases">
        <authorList>
            <person name="Hahn C.R."/>
            <person name="Youssef N.H."/>
            <person name="Elshahed M."/>
        </authorList>
    </citation>
    <scope>NUCLEOTIDE SEQUENCE</scope>
    <source>
        <strain evidence="6">Zod_Metabat.24</strain>
    </source>
</reference>
<evidence type="ECO:0000313" key="6">
    <source>
        <dbReference type="EMBL" id="MBN1574127.1"/>
    </source>
</evidence>
<dbReference type="PANTHER" id="PTHR46233:SF3">
    <property type="entry name" value="HYDROXYACYLGLUTATHIONE HYDROLASE GLOC"/>
    <property type="match status" value="1"/>
</dbReference>
<evidence type="ECO:0000256" key="1">
    <source>
        <dbReference type="ARBA" id="ARBA00001947"/>
    </source>
</evidence>
<dbReference type="GO" id="GO:0046872">
    <property type="term" value="F:metal ion binding"/>
    <property type="evidence" value="ECO:0007669"/>
    <property type="project" value="UniProtKB-KW"/>
</dbReference>
<dbReference type="Proteomes" id="UP000809273">
    <property type="component" value="Unassembled WGS sequence"/>
</dbReference>
<reference evidence="6" key="1">
    <citation type="journal article" date="2021" name="Environ. Microbiol.">
        <title>Genomic characterization of three novel Desulfobacterota classes expand the metabolic and phylogenetic diversity of the phylum.</title>
        <authorList>
            <person name="Murphy C.L."/>
            <person name="Biggerstaff J."/>
            <person name="Eichhorn A."/>
            <person name="Ewing E."/>
            <person name="Shahan R."/>
            <person name="Soriano D."/>
            <person name="Stewart S."/>
            <person name="VanMol K."/>
            <person name="Walker R."/>
            <person name="Walters P."/>
            <person name="Elshahed M.S."/>
            <person name="Youssef N.H."/>
        </authorList>
    </citation>
    <scope>NUCLEOTIDE SEQUENCE</scope>
    <source>
        <strain evidence="6">Zod_Metabat.24</strain>
    </source>
</reference>
<sequence>MIIKQLEVTPFVVFCYIIGSEETKEAALIDPAGEVERILSEVEALGLTVKYIINTHAHPDHIGGNADVVEKTGAEIIMHEEAAKVLTLVNEKFMAIHGVKPSPEATRTVVDGDIIEIGDVKLTVLFTPGHSPGGICLYDGGKNLFTGDTLFVAGVGRTDLPGGSMRTMMDSIKNKILTLPDDTIVWPGHNYGPTPSSTVAKERDWNPFLNF</sequence>
<dbReference type="AlphaFoldDB" id="A0A9D8PRD0"/>
<evidence type="ECO:0000256" key="3">
    <source>
        <dbReference type="ARBA" id="ARBA00022801"/>
    </source>
</evidence>
<evidence type="ECO:0000313" key="7">
    <source>
        <dbReference type="Proteomes" id="UP000809273"/>
    </source>
</evidence>
<evidence type="ECO:0000259" key="5">
    <source>
        <dbReference type="SMART" id="SM00849"/>
    </source>
</evidence>
<proteinExistence type="predicted"/>
<comment type="cofactor">
    <cofactor evidence="1">
        <name>Zn(2+)</name>
        <dbReference type="ChEBI" id="CHEBI:29105"/>
    </cofactor>
</comment>
<feature type="domain" description="Metallo-beta-lactamase" evidence="5">
    <location>
        <begin position="12"/>
        <end position="189"/>
    </location>
</feature>
<evidence type="ECO:0000256" key="4">
    <source>
        <dbReference type="ARBA" id="ARBA00022833"/>
    </source>
</evidence>